<dbReference type="Gene3D" id="3.40.50.410">
    <property type="entry name" value="von Willebrand factor, type A domain"/>
    <property type="match status" value="1"/>
</dbReference>
<dbReference type="InterPro" id="IPR036465">
    <property type="entry name" value="vWFA_dom_sf"/>
</dbReference>
<dbReference type="SUPFAM" id="SSF53300">
    <property type="entry name" value="vWA-like"/>
    <property type="match status" value="1"/>
</dbReference>
<dbReference type="PRINTS" id="PR00453">
    <property type="entry name" value="VWFADOMAIN"/>
</dbReference>
<dbReference type="SMART" id="SM00327">
    <property type="entry name" value="VWA"/>
    <property type="match status" value="1"/>
</dbReference>
<keyword evidence="4" id="KW-1185">Reference proteome</keyword>
<evidence type="ECO:0000256" key="1">
    <source>
        <dbReference type="SAM" id="MobiDB-lite"/>
    </source>
</evidence>
<name>A0ABN8M8J9_9CNID</name>
<feature type="region of interest" description="Disordered" evidence="1">
    <location>
        <begin position="23"/>
        <end position="48"/>
    </location>
</feature>
<protein>
    <recommendedName>
        <fullName evidence="2">VWFA domain-containing protein</fullName>
    </recommendedName>
</protein>
<dbReference type="Pfam" id="PF00092">
    <property type="entry name" value="VWA"/>
    <property type="match status" value="1"/>
</dbReference>
<dbReference type="PANTHER" id="PTHR24020">
    <property type="entry name" value="COLLAGEN ALPHA"/>
    <property type="match status" value="1"/>
</dbReference>
<dbReference type="EMBL" id="CALNXI010000325">
    <property type="protein sequence ID" value="CAH3024862.1"/>
    <property type="molecule type" value="Genomic_DNA"/>
</dbReference>
<feature type="domain" description="VWFA" evidence="2">
    <location>
        <begin position="107"/>
        <end position="286"/>
    </location>
</feature>
<reference evidence="3 4" key="1">
    <citation type="submission" date="2022-05" db="EMBL/GenBank/DDBJ databases">
        <authorList>
            <consortium name="Genoscope - CEA"/>
            <person name="William W."/>
        </authorList>
    </citation>
    <scope>NUCLEOTIDE SEQUENCE [LARGE SCALE GENOMIC DNA]</scope>
</reference>
<organism evidence="3 4">
    <name type="scientific">Porites evermanni</name>
    <dbReference type="NCBI Taxonomy" id="104178"/>
    <lineage>
        <taxon>Eukaryota</taxon>
        <taxon>Metazoa</taxon>
        <taxon>Cnidaria</taxon>
        <taxon>Anthozoa</taxon>
        <taxon>Hexacorallia</taxon>
        <taxon>Scleractinia</taxon>
        <taxon>Fungiina</taxon>
        <taxon>Poritidae</taxon>
        <taxon>Porites</taxon>
    </lineage>
</organism>
<accession>A0ABN8M8J9</accession>
<evidence type="ECO:0000313" key="4">
    <source>
        <dbReference type="Proteomes" id="UP001159427"/>
    </source>
</evidence>
<dbReference type="CDD" id="cd01450">
    <property type="entry name" value="vWFA_subfamily_ECM"/>
    <property type="match status" value="1"/>
</dbReference>
<dbReference type="InterPro" id="IPR002035">
    <property type="entry name" value="VWF_A"/>
</dbReference>
<proteinExistence type="predicted"/>
<evidence type="ECO:0000313" key="3">
    <source>
        <dbReference type="EMBL" id="CAH3024862.1"/>
    </source>
</evidence>
<dbReference type="PROSITE" id="PS50234">
    <property type="entry name" value="VWFA"/>
    <property type="match status" value="1"/>
</dbReference>
<feature type="compositionally biased region" description="Polar residues" evidence="1">
    <location>
        <begin position="35"/>
        <end position="48"/>
    </location>
</feature>
<dbReference type="InterPro" id="IPR050525">
    <property type="entry name" value="ECM_Assembly_Org"/>
</dbReference>
<dbReference type="Proteomes" id="UP001159427">
    <property type="component" value="Unassembled WGS sequence"/>
</dbReference>
<evidence type="ECO:0000259" key="2">
    <source>
        <dbReference type="PROSITE" id="PS50234"/>
    </source>
</evidence>
<dbReference type="PANTHER" id="PTHR24020:SF20">
    <property type="entry name" value="PH DOMAIN-CONTAINING PROTEIN"/>
    <property type="match status" value="1"/>
</dbReference>
<gene>
    <name evidence="3" type="ORF">PEVE_00024312</name>
</gene>
<sequence length="292" mass="32615">MHRLALTTQKPVDYEQSLLTANLKKKRGYSPSEKPLNSHSKNLPHAQSGTAMPFTQAVYPSAASKDSHVQLAKKALGTNISSGVEKGVNTHKRTKMSTRHKCAKKIDLAIVLDASASIGEENFKLAKDLTRTLLRQFEISKDEVLISLVSYSQHIDVAPKFDDYYNETQLERALDRHFYESSSTSTGRALKMVTNDLFGVKGGARIGHRDVRKVVVIVTDGFSTTGVEFLKDKVRMMRDQGIEVFVIGITRRINEEELLALSSAPVKNHLFRINDSQDVNKIIESITNQLCK</sequence>
<comment type="caution">
    <text evidence="3">The sequence shown here is derived from an EMBL/GenBank/DDBJ whole genome shotgun (WGS) entry which is preliminary data.</text>
</comment>